<dbReference type="SUPFAM" id="SSF55785">
    <property type="entry name" value="PYP-like sensor domain (PAS domain)"/>
    <property type="match status" value="1"/>
</dbReference>
<dbReference type="InterPro" id="IPR035965">
    <property type="entry name" value="PAS-like_dom_sf"/>
</dbReference>
<keyword evidence="4" id="KW-0597">Phosphoprotein</keyword>
<evidence type="ECO:0000256" key="4">
    <source>
        <dbReference type="ARBA" id="ARBA00022553"/>
    </source>
</evidence>
<proteinExistence type="predicted"/>
<feature type="transmembrane region" description="Helical" evidence="8">
    <location>
        <begin position="119"/>
        <end position="137"/>
    </location>
</feature>
<dbReference type="Pfam" id="PF02518">
    <property type="entry name" value="HATPase_c"/>
    <property type="match status" value="1"/>
</dbReference>
<keyword evidence="8" id="KW-0472">Membrane</keyword>
<dbReference type="PANTHER" id="PTHR43711:SF1">
    <property type="entry name" value="HISTIDINE KINASE 1"/>
    <property type="match status" value="1"/>
</dbReference>
<dbReference type="InterPro" id="IPR050736">
    <property type="entry name" value="Sensor_HK_Regulatory"/>
</dbReference>
<keyword evidence="11" id="KW-1185">Reference proteome</keyword>
<protein>
    <recommendedName>
        <fullName evidence="3">histidine kinase</fullName>
        <ecNumber evidence="3">2.7.13.3</ecNumber>
    </recommendedName>
</protein>
<comment type="subcellular location">
    <subcellularLocation>
        <location evidence="2">Cell membrane</location>
    </subcellularLocation>
</comment>
<evidence type="ECO:0000256" key="3">
    <source>
        <dbReference type="ARBA" id="ARBA00012438"/>
    </source>
</evidence>
<dbReference type="GO" id="GO:0000155">
    <property type="term" value="F:phosphorelay sensor kinase activity"/>
    <property type="evidence" value="ECO:0007669"/>
    <property type="project" value="InterPro"/>
</dbReference>
<feature type="transmembrane region" description="Helical" evidence="8">
    <location>
        <begin position="20"/>
        <end position="39"/>
    </location>
</feature>
<organism evidence="10 11">
    <name type="scientific">Labedella endophytica</name>
    <dbReference type="NCBI Taxonomy" id="1523160"/>
    <lineage>
        <taxon>Bacteria</taxon>
        <taxon>Bacillati</taxon>
        <taxon>Actinomycetota</taxon>
        <taxon>Actinomycetes</taxon>
        <taxon>Micrococcales</taxon>
        <taxon>Microbacteriaceae</taxon>
        <taxon>Labedella</taxon>
    </lineage>
</organism>
<comment type="caution">
    <text evidence="10">The sequence shown here is derived from an EMBL/GenBank/DDBJ whole genome shotgun (WGS) entry which is preliminary data.</text>
</comment>
<gene>
    <name evidence="10" type="ORF">ELQ94_03300</name>
</gene>
<evidence type="ECO:0000256" key="2">
    <source>
        <dbReference type="ARBA" id="ARBA00004236"/>
    </source>
</evidence>
<dbReference type="AlphaFoldDB" id="A0A3S0VIS9"/>
<dbReference type="FunFam" id="3.30.565.10:FF:000006">
    <property type="entry name" value="Sensor histidine kinase WalK"/>
    <property type="match status" value="1"/>
</dbReference>
<evidence type="ECO:0000256" key="8">
    <source>
        <dbReference type="SAM" id="Phobius"/>
    </source>
</evidence>
<keyword evidence="5" id="KW-0808">Transferase</keyword>
<dbReference type="Gene3D" id="1.10.287.130">
    <property type="match status" value="1"/>
</dbReference>
<dbReference type="InterPro" id="IPR036890">
    <property type="entry name" value="HATPase_C_sf"/>
</dbReference>
<dbReference type="Gene3D" id="3.30.450.20">
    <property type="entry name" value="PAS domain"/>
    <property type="match status" value="1"/>
</dbReference>
<reference evidence="10 11" key="1">
    <citation type="submission" date="2018-12" db="EMBL/GenBank/DDBJ databases">
        <authorList>
            <person name="Li F."/>
        </authorList>
    </citation>
    <scope>NUCLEOTIDE SEQUENCE [LARGE SCALE GENOMIC DNA]</scope>
    <source>
        <strain evidence="10 11">EGI 6500705</strain>
    </source>
</reference>
<feature type="transmembrane region" description="Helical" evidence="8">
    <location>
        <begin position="149"/>
        <end position="172"/>
    </location>
</feature>
<keyword evidence="8" id="KW-1133">Transmembrane helix</keyword>
<dbReference type="PRINTS" id="PR00344">
    <property type="entry name" value="BCTRLSENSOR"/>
</dbReference>
<evidence type="ECO:0000313" key="10">
    <source>
        <dbReference type="EMBL" id="RUR03570.1"/>
    </source>
</evidence>
<dbReference type="SUPFAM" id="SSF55874">
    <property type="entry name" value="ATPase domain of HSP90 chaperone/DNA topoisomerase II/histidine kinase"/>
    <property type="match status" value="1"/>
</dbReference>
<feature type="transmembrane region" description="Helical" evidence="8">
    <location>
        <begin position="96"/>
        <end position="113"/>
    </location>
</feature>
<dbReference type="Pfam" id="PF00512">
    <property type="entry name" value="HisKA"/>
    <property type="match status" value="1"/>
</dbReference>
<keyword evidence="7" id="KW-0902">Two-component regulatory system</keyword>
<dbReference type="EMBL" id="RZGZ01000001">
    <property type="protein sequence ID" value="RUR03570.1"/>
    <property type="molecule type" value="Genomic_DNA"/>
</dbReference>
<keyword evidence="8" id="KW-0812">Transmembrane</keyword>
<evidence type="ECO:0000256" key="7">
    <source>
        <dbReference type="ARBA" id="ARBA00023012"/>
    </source>
</evidence>
<evidence type="ECO:0000256" key="6">
    <source>
        <dbReference type="ARBA" id="ARBA00022777"/>
    </source>
</evidence>
<dbReference type="SUPFAM" id="SSF47384">
    <property type="entry name" value="Homodimeric domain of signal transducing histidine kinase"/>
    <property type="match status" value="1"/>
</dbReference>
<name>A0A3S0VIS9_9MICO</name>
<dbReference type="EC" id="2.7.13.3" evidence="3"/>
<keyword evidence="6 10" id="KW-0418">Kinase</keyword>
<dbReference type="CDD" id="cd00082">
    <property type="entry name" value="HisKA"/>
    <property type="match status" value="1"/>
</dbReference>
<dbReference type="InterPro" id="IPR003661">
    <property type="entry name" value="HisK_dim/P_dom"/>
</dbReference>
<dbReference type="OrthoDB" id="9757990at2"/>
<sequence length="546" mass="58803">MTEAVPELELIRHRDVFWRGQSPFLAGALVLFALVALCIPGAVAHPLFLTGVAVTVVSTVLVFLVPWNALPVEAVVIIPLLDIVAVAILRESLYETLPSAGFLIIFPVVWLSYRFPFGAILLSVTGALLVTALPILVGRPAPSTGREWVELFLLPALVSIVAVMVFGAAQLLRATRAQADRVLQEAVQAEILARTVADSVDASIVHFRPDGTVGLRNHAANEQAILAGYDQSMHAATAAYDVDRRTPIPTERQSLHRALNGEEFRGDLFWIGVPGEQRAIAANSSRVQTADGDFLGTVLVGHDVTDLANAVAVREEFLVAVSHELRTPLTSIIGYLDILADTHDLEAIGMSREVSTIQRNADQLHAIISDLLTANANEIRVRPGPVDVANIVRECADTVLPRATALGIEVTVDAPHRFDVEIDASRIGQVIDNLLSNGLKYTPAGGRVALSLETGAESGTEAGGREFSVVVSDTGIGISREDQRQLFDRFFRAQEVRDRATQGLGLGLSIVRTIVDAHGGRIEVASRLGHGSRFAIVLPVRQPRTR</sequence>
<dbReference type="RefSeq" id="WP_127047094.1">
    <property type="nucleotide sequence ID" value="NZ_RZGZ01000001.1"/>
</dbReference>
<dbReference type="Gene3D" id="3.30.565.10">
    <property type="entry name" value="Histidine kinase-like ATPase, C-terminal domain"/>
    <property type="match status" value="1"/>
</dbReference>
<evidence type="ECO:0000256" key="5">
    <source>
        <dbReference type="ARBA" id="ARBA00022679"/>
    </source>
</evidence>
<dbReference type="GO" id="GO:0005886">
    <property type="term" value="C:plasma membrane"/>
    <property type="evidence" value="ECO:0007669"/>
    <property type="project" value="UniProtKB-SubCell"/>
</dbReference>
<accession>A0A3S0VIS9</accession>
<dbReference type="Proteomes" id="UP000274909">
    <property type="component" value="Unassembled WGS sequence"/>
</dbReference>
<dbReference type="InterPro" id="IPR003594">
    <property type="entry name" value="HATPase_dom"/>
</dbReference>
<dbReference type="InterPro" id="IPR036097">
    <property type="entry name" value="HisK_dim/P_sf"/>
</dbReference>
<evidence type="ECO:0000259" key="9">
    <source>
        <dbReference type="PROSITE" id="PS50109"/>
    </source>
</evidence>
<dbReference type="SMART" id="SM00388">
    <property type="entry name" value="HisKA"/>
    <property type="match status" value="1"/>
</dbReference>
<evidence type="ECO:0000313" key="11">
    <source>
        <dbReference type="Proteomes" id="UP000274909"/>
    </source>
</evidence>
<dbReference type="SMART" id="SM00387">
    <property type="entry name" value="HATPase_c"/>
    <property type="match status" value="1"/>
</dbReference>
<dbReference type="InterPro" id="IPR004358">
    <property type="entry name" value="Sig_transdc_His_kin-like_C"/>
</dbReference>
<feature type="transmembrane region" description="Helical" evidence="8">
    <location>
        <begin position="70"/>
        <end position="89"/>
    </location>
</feature>
<dbReference type="InterPro" id="IPR005467">
    <property type="entry name" value="His_kinase_dom"/>
</dbReference>
<evidence type="ECO:0000256" key="1">
    <source>
        <dbReference type="ARBA" id="ARBA00000085"/>
    </source>
</evidence>
<comment type="catalytic activity">
    <reaction evidence="1">
        <text>ATP + protein L-histidine = ADP + protein N-phospho-L-histidine.</text>
        <dbReference type="EC" id="2.7.13.3"/>
    </reaction>
</comment>
<dbReference type="PANTHER" id="PTHR43711">
    <property type="entry name" value="TWO-COMPONENT HISTIDINE KINASE"/>
    <property type="match status" value="1"/>
</dbReference>
<dbReference type="PROSITE" id="PS50109">
    <property type="entry name" value="HIS_KIN"/>
    <property type="match status" value="1"/>
</dbReference>
<dbReference type="CDD" id="cd00075">
    <property type="entry name" value="HATPase"/>
    <property type="match status" value="1"/>
</dbReference>
<feature type="domain" description="Histidine kinase" evidence="9">
    <location>
        <begin position="320"/>
        <end position="542"/>
    </location>
</feature>